<dbReference type="Pfam" id="PF00085">
    <property type="entry name" value="Thioredoxin"/>
    <property type="match status" value="1"/>
</dbReference>
<comment type="caution">
    <text evidence="13">The sequence shown here is derived from an EMBL/GenBank/DDBJ whole genome shotgun (WGS) entry which is preliminary data.</text>
</comment>
<dbReference type="PANTHER" id="PTHR18929:SF246">
    <property type="entry name" value="PROTEIN DISULFIDE ISOMERASE-LIKE 1-4"/>
    <property type="match status" value="1"/>
</dbReference>
<evidence type="ECO:0000256" key="7">
    <source>
        <dbReference type="ARBA" id="ARBA00022824"/>
    </source>
</evidence>
<dbReference type="PANTHER" id="PTHR18929">
    <property type="entry name" value="PROTEIN DISULFIDE ISOMERASE"/>
    <property type="match status" value="1"/>
</dbReference>
<keyword evidence="10" id="KW-0676">Redox-active center</keyword>
<dbReference type="InterPro" id="IPR017937">
    <property type="entry name" value="Thioredoxin_CS"/>
</dbReference>
<dbReference type="PROSITE" id="PS51352">
    <property type="entry name" value="THIOREDOXIN_2"/>
    <property type="match status" value="1"/>
</dbReference>
<evidence type="ECO:0000256" key="5">
    <source>
        <dbReference type="ARBA" id="ARBA00022729"/>
    </source>
</evidence>
<keyword evidence="9" id="KW-0413">Isomerase</keyword>
<evidence type="ECO:0000256" key="4">
    <source>
        <dbReference type="ARBA" id="ARBA00012723"/>
    </source>
</evidence>
<evidence type="ECO:0000256" key="1">
    <source>
        <dbReference type="ARBA" id="ARBA00001182"/>
    </source>
</evidence>
<evidence type="ECO:0000313" key="14">
    <source>
        <dbReference type="Proteomes" id="UP001443914"/>
    </source>
</evidence>
<dbReference type="GO" id="GO:0006457">
    <property type="term" value="P:protein folding"/>
    <property type="evidence" value="ECO:0007669"/>
    <property type="project" value="TreeGrafter"/>
</dbReference>
<evidence type="ECO:0000256" key="9">
    <source>
        <dbReference type="ARBA" id="ARBA00023235"/>
    </source>
</evidence>
<evidence type="ECO:0000259" key="12">
    <source>
        <dbReference type="PROSITE" id="PS51352"/>
    </source>
</evidence>
<dbReference type="CDD" id="cd02981">
    <property type="entry name" value="PDI_b_family"/>
    <property type="match status" value="1"/>
</dbReference>
<proteinExistence type="inferred from homology"/>
<comment type="similarity">
    <text evidence="3">Belongs to the protein disulfide isomerase family.</text>
</comment>
<keyword evidence="6" id="KW-0677">Repeat</keyword>
<dbReference type="GO" id="GO:0034976">
    <property type="term" value="P:response to endoplasmic reticulum stress"/>
    <property type="evidence" value="ECO:0007669"/>
    <property type="project" value="TreeGrafter"/>
</dbReference>
<dbReference type="GO" id="GO:0003756">
    <property type="term" value="F:protein disulfide isomerase activity"/>
    <property type="evidence" value="ECO:0007669"/>
    <property type="project" value="UniProtKB-EC"/>
</dbReference>
<dbReference type="GO" id="GO:0005788">
    <property type="term" value="C:endoplasmic reticulum lumen"/>
    <property type="evidence" value="ECO:0007669"/>
    <property type="project" value="UniProtKB-SubCell"/>
</dbReference>
<keyword evidence="7" id="KW-0256">Endoplasmic reticulum</keyword>
<protein>
    <recommendedName>
        <fullName evidence="4">protein disulfide-isomerase</fullName>
        <ecNumber evidence="4">5.3.4.1</ecNumber>
    </recommendedName>
</protein>
<evidence type="ECO:0000256" key="11">
    <source>
        <dbReference type="SAM" id="SignalP"/>
    </source>
</evidence>
<evidence type="ECO:0000256" key="8">
    <source>
        <dbReference type="ARBA" id="ARBA00023157"/>
    </source>
</evidence>
<evidence type="ECO:0000256" key="2">
    <source>
        <dbReference type="ARBA" id="ARBA00004319"/>
    </source>
</evidence>
<feature type="domain" description="Thioredoxin" evidence="12">
    <location>
        <begin position="24"/>
        <end position="162"/>
    </location>
</feature>
<evidence type="ECO:0000313" key="13">
    <source>
        <dbReference type="EMBL" id="KAK9741248.1"/>
    </source>
</evidence>
<evidence type="ECO:0000256" key="3">
    <source>
        <dbReference type="ARBA" id="ARBA00006347"/>
    </source>
</evidence>
<dbReference type="PROSITE" id="PS00194">
    <property type="entry name" value="THIOREDOXIN_1"/>
    <property type="match status" value="1"/>
</dbReference>
<dbReference type="EMBL" id="JBDFQZ010000003">
    <property type="protein sequence ID" value="KAK9741248.1"/>
    <property type="molecule type" value="Genomic_DNA"/>
</dbReference>
<keyword evidence="5 11" id="KW-0732">Signal</keyword>
<comment type="subcellular location">
    <subcellularLocation>
        <location evidence="2">Endoplasmic reticulum lumen</location>
    </subcellularLocation>
</comment>
<organism evidence="13 14">
    <name type="scientific">Saponaria officinalis</name>
    <name type="common">Common soapwort</name>
    <name type="synonym">Lychnis saponaria</name>
    <dbReference type="NCBI Taxonomy" id="3572"/>
    <lineage>
        <taxon>Eukaryota</taxon>
        <taxon>Viridiplantae</taxon>
        <taxon>Streptophyta</taxon>
        <taxon>Embryophyta</taxon>
        <taxon>Tracheophyta</taxon>
        <taxon>Spermatophyta</taxon>
        <taxon>Magnoliopsida</taxon>
        <taxon>eudicotyledons</taxon>
        <taxon>Gunneridae</taxon>
        <taxon>Pentapetalae</taxon>
        <taxon>Caryophyllales</taxon>
        <taxon>Caryophyllaceae</taxon>
        <taxon>Caryophylleae</taxon>
        <taxon>Saponaria</taxon>
    </lineage>
</organism>
<accession>A0AAW1M4V9</accession>
<comment type="catalytic activity">
    <reaction evidence="1">
        <text>Catalyzes the rearrangement of -S-S- bonds in proteins.</text>
        <dbReference type="EC" id="5.3.4.1"/>
    </reaction>
</comment>
<sequence length="307" mass="34066">MAATKSLFILILALLSFSSKFRVLSEQAEYGSFEDYKAWDNENSHDSHPPAFDEKDVVILDKSNFADLVNNTKHVMVEFHASWCGYCQSLAPEYAAAATELKEEGSDVVLAKVDAIEEIELADAFKIGGFPTLYLFSHGQQLLYEGQRTKDAIVSWLKKKIGVLVQNVTSTEEAIKIIATGNKLVLAFVSSLTGSDSLILEEATKVEDEVNFYQTMSPDVAKIFEIDPKANRPALVLIKKEVEKLSVFGGSFSKSAIIDFVITNKHPLVINFSRETDESYFGGLRNARIAESPCFNLDFRSNLLVLA</sequence>
<dbReference type="Proteomes" id="UP001443914">
    <property type="component" value="Unassembled WGS sequence"/>
</dbReference>
<dbReference type="CDD" id="cd02961">
    <property type="entry name" value="PDI_a_family"/>
    <property type="match status" value="1"/>
</dbReference>
<dbReference type="AlphaFoldDB" id="A0AAW1M4V9"/>
<dbReference type="SUPFAM" id="SSF52833">
    <property type="entry name" value="Thioredoxin-like"/>
    <property type="match status" value="2"/>
</dbReference>
<name>A0AAW1M4V9_SAPOF</name>
<keyword evidence="8" id="KW-1015">Disulfide bond</keyword>
<evidence type="ECO:0000256" key="6">
    <source>
        <dbReference type="ARBA" id="ARBA00022737"/>
    </source>
</evidence>
<dbReference type="FunFam" id="3.40.30.10:FF:000023">
    <property type="entry name" value="Protein disulfide-isomerase"/>
    <property type="match status" value="1"/>
</dbReference>
<dbReference type="FunFam" id="3.40.30.10:FF:000042">
    <property type="entry name" value="protein disulfide-isomerase A2"/>
    <property type="match status" value="1"/>
</dbReference>
<feature type="signal peptide" evidence="11">
    <location>
        <begin position="1"/>
        <end position="18"/>
    </location>
</feature>
<gene>
    <name evidence="13" type="ORF">RND81_03G092200</name>
</gene>
<dbReference type="EC" id="5.3.4.1" evidence="4"/>
<reference evidence="13" key="1">
    <citation type="submission" date="2024-03" db="EMBL/GenBank/DDBJ databases">
        <title>WGS assembly of Saponaria officinalis var. Norfolk2.</title>
        <authorList>
            <person name="Jenkins J."/>
            <person name="Shu S."/>
            <person name="Grimwood J."/>
            <person name="Barry K."/>
            <person name="Goodstein D."/>
            <person name="Schmutz J."/>
            <person name="Leebens-Mack J."/>
            <person name="Osbourn A."/>
        </authorList>
    </citation>
    <scope>NUCLEOTIDE SEQUENCE [LARGE SCALE GENOMIC DNA]</scope>
    <source>
        <strain evidence="13">JIC</strain>
    </source>
</reference>
<keyword evidence="14" id="KW-1185">Reference proteome</keyword>
<dbReference type="InterPro" id="IPR036249">
    <property type="entry name" value="Thioredoxin-like_sf"/>
</dbReference>
<dbReference type="Gene3D" id="3.40.30.10">
    <property type="entry name" value="Glutaredoxin"/>
    <property type="match status" value="2"/>
</dbReference>
<dbReference type="InterPro" id="IPR013766">
    <property type="entry name" value="Thioredoxin_domain"/>
</dbReference>
<dbReference type="PRINTS" id="PR00421">
    <property type="entry name" value="THIOREDOXIN"/>
</dbReference>
<feature type="chain" id="PRO_5043441428" description="protein disulfide-isomerase" evidence="11">
    <location>
        <begin position="19"/>
        <end position="307"/>
    </location>
</feature>
<evidence type="ECO:0000256" key="10">
    <source>
        <dbReference type="ARBA" id="ARBA00023284"/>
    </source>
</evidence>